<evidence type="ECO:0000256" key="6">
    <source>
        <dbReference type="ARBA" id="ARBA00022692"/>
    </source>
</evidence>
<gene>
    <name evidence="17" type="ORF">DDF84_030255</name>
</gene>
<keyword evidence="5" id="KW-0762">Sugar transport</keyword>
<evidence type="ECO:0000256" key="9">
    <source>
        <dbReference type="ARBA" id="ARBA00023065"/>
    </source>
</evidence>
<dbReference type="InterPro" id="IPR049712">
    <property type="entry name" value="Poly_export"/>
</dbReference>
<dbReference type="GO" id="GO:0006811">
    <property type="term" value="P:monoatomic ion transport"/>
    <property type="evidence" value="ECO:0007669"/>
    <property type="project" value="UniProtKB-KW"/>
</dbReference>
<evidence type="ECO:0000256" key="3">
    <source>
        <dbReference type="ARBA" id="ARBA00022448"/>
    </source>
</evidence>
<protein>
    <submittedName>
        <fullName evidence="17">Polysaccharide export protein</fullName>
    </submittedName>
</protein>
<keyword evidence="11" id="KW-0472">Membrane</keyword>
<evidence type="ECO:0000256" key="7">
    <source>
        <dbReference type="ARBA" id="ARBA00022729"/>
    </source>
</evidence>
<dbReference type="PANTHER" id="PTHR33619">
    <property type="entry name" value="POLYSACCHARIDE EXPORT PROTEIN GFCE-RELATED"/>
    <property type="match status" value="1"/>
</dbReference>
<keyword evidence="8" id="KW-0625">Polysaccharide transport</keyword>
<evidence type="ECO:0000256" key="4">
    <source>
        <dbReference type="ARBA" id="ARBA00022452"/>
    </source>
</evidence>
<dbReference type="Gene3D" id="3.30.1950.10">
    <property type="entry name" value="wza like domain"/>
    <property type="match status" value="1"/>
</dbReference>
<feature type="domain" description="SLBB" evidence="16">
    <location>
        <begin position="175"/>
        <end position="250"/>
    </location>
</feature>
<evidence type="ECO:0000256" key="2">
    <source>
        <dbReference type="ARBA" id="ARBA00009450"/>
    </source>
</evidence>
<dbReference type="InterPro" id="IPR054765">
    <property type="entry name" value="SLBB_dom"/>
</dbReference>
<feature type="domain" description="SLBB" evidence="16">
    <location>
        <begin position="264"/>
        <end position="354"/>
    </location>
</feature>
<evidence type="ECO:0000259" key="15">
    <source>
        <dbReference type="Pfam" id="PF02563"/>
    </source>
</evidence>
<dbReference type="GO" id="GO:0015288">
    <property type="term" value="F:porin activity"/>
    <property type="evidence" value="ECO:0007669"/>
    <property type="project" value="UniProtKB-KW"/>
</dbReference>
<reference evidence="17 18" key="1">
    <citation type="submission" date="2019-03" db="EMBL/GenBank/DDBJ databases">
        <title>Comparative insights into the high quality Complete genome sequence of highly metal resistant Cupriavidus metallidurans strain BS1 isolated from a gold-copper mine.</title>
        <authorList>
            <person name="Mazhar H.S."/>
            <person name="Rensing C."/>
        </authorList>
    </citation>
    <scope>NUCLEOTIDE SEQUENCE [LARGE SCALE GENOMIC DNA]</scope>
    <source>
        <strain evidence="17 18">BS1</strain>
    </source>
</reference>
<evidence type="ECO:0000256" key="10">
    <source>
        <dbReference type="ARBA" id="ARBA00023114"/>
    </source>
</evidence>
<keyword evidence="14" id="KW-0449">Lipoprotein</keyword>
<evidence type="ECO:0000313" key="18">
    <source>
        <dbReference type="Proteomes" id="UP000253772"/>
    </source>
</evidence>
<evidence type="ECO:0000256" key="12">
    <source>
        <dbReference type="ARBA" id="ARBA00023139"/>
    </source>
</evidence>
<dbReference type="Pfam" id="PF22461">
    <property type="entry name" value="SLBB_2"/>
    <property type="match status" value="2"/>
</dbReference>
<evidence type="ECO:0000256" key="11">
    <source>
        <dbReference type="ARBA" id="ARBA00023136"/>
    </source>
</evidence>
<dbReference type="Proteomes" id="UP000253772">
    <property type="component" value="Chromosome c2"/>
</dbReference>
<dbReference type="GO" id="GO:0046930">
    <property type="term" value="C:pore complex"/>
    <property type="evidence" value="ECO:0007669"/>
    <property type="project" value="UniProtKB-KW"/>
</dbReference>
<dbReference type="OrthoDB" id="9808421at2"/>
<dbReference type="Pfam" id="PF02563">
    <property type="entry name" value="Poly_export"/>
    <property type="match status" value="1"/>
</dbReference>
<proteinExistence type="inferred from homology"/>
<keyword evidence="10" id="KW-0626">Porin</keyword>
<dbReference type="GO" id="GO:0009279">
    <property type="term" value="C:cell outer membrane"/>
    <property type="evidence" value="ECO:0007669"/>
    <property type="project" value="UniProtKB-SubCell"/>
</dbReference>
<keyword evidence="7" id="KW-0732">Signal</keyword>
<keyword evidence="12" id="KW-0564">Palmitate</keyword>
<dbReference type="PANTHER" id="PTHR33619:SF3">
    <property type="entry name" value="POLYSACCHARIDE EXPORT PROTEIN GFCE-RELATED"/>
    <property type="match status" value="1"/>
</dbReference>
<dbReference type="Gene3D" id="3.10.560.10">
    <property type="entry name" value="Outer membrane lipoprotein wza domain like"/>
    <property type="match status" value="2"/>
</dbReference>
<dbReference type="EMBL" id="CP037901">
    <property type="protein sequence ID" value="QBP14253.1"/>
    <property type="molecule type" value="Genomic_DNA"/>
</dbReference>
<feature type="domain" description="Polysaccharide export protein N-terminal" evidence="15">
    <location>
        <begin position="74"/>
        <end position="168"/>
    </location>
</feature>
<name>A0A482J2Q8_9BURK</name>
<evidence type="ECO:0000256" key="13">
    <source>
        <dbReference type="ARBA" id="ARBA00023237"/>
    </source>
</evidence>
<comment type="subcellular location">
    <subcellularLocation>
        <location evidence="1">Cell outer membrane</location>
        <topology evidence="1">Multi-pass membrane protein</topology>
    </subcellularLocation>
</comment>
<organism evidence="17 18">
    <name type="scientific">Cupriavidus metallidurans</name>
    <dbReference type="NCBI Taxonomy" id="119219"/>
    <lineage>
        <taxon>Bacteria</taxon>
        <taxon>Pseudomonadati</taxon>
        <taxon>Pseudomonadota</taxon>
        <taxon>Betaproteobacteria</taxon>
        <taxon>Burkholderiales</taxon>
        <taxon>Burkholderiaceae</taxon>
        <taxon>Cupriavidus</taxon>
    </lineage>
</organism>
<dbReference type="AlphaFoldDB" id="A0A482J2Q8"/>
<keyword evidence="9" id="KW-0406">Ion transport</keyword>
<comment type="similarity">
    <text evidence="2">Belongs to the BexD/CtrA/VexA family.</text>
</comment>
<evidence type="ECO:0000313" key="17">
    <source>
        <dbReference type="EMBL" id="QBP14253.1"/>
    </source>
</evidence>
<dbReference type="GO" id="GO:0015159">
    <property type="term" value="F:polysaccharide transmembrane transporter activity"/>
    <property type="evidence" value="ECO:0007669"/>
    <property type="project" value="InterPro"/>
</dbReference>
<dbReference type="InterPro" id="IPR003715">
    <property type="entry name" value="Poly_export_N"/>
</dbReference>
<keyword evidence="4" id="KW-1134">Transmembrane beta strand</keyword>
<evidence type="ECO:0000256" key="1">
    <source>
        <dbReference type="ARBA" id="ARBA00004571"/>
    </source>
</evidence>
<accession>A0A482J2Q8</accession>
<keyword evidence="6" id="KW-0812">Transmembrane</keyword>
<evidence type="ECO:0000256" key="14">
    <source>
        <dbReference type="ARBA" id="ARBA00023288"/>
    </source>
</evidence>
<evidence type="ECO:0000259" key="16">
    <source>
        <dbReference type="Pfam" id="PF22461"/>
    </source>
</evidence>
<keyword evidence="13" id="KW-0998">Cell outer membrane</keyword>
<evidence type="ECO:0000256" key="8">
    <source>
        <dbReference type="ARBA" id="ARBA00023047"/>
    </source>
</evidence>
<sequence>MLVCVASLLAAGCTWNLPTSGPSTSSVAEGTYGGNGEPVQVAVVDINATVAQRLRRKDDDSQFARALASDASMTNRIGRGDMIDVAIWEAPPAMLFINASTALGGTSSVMAPTRANELPTQMVDASGNIVVPYAGNVAAAGRTTEEVQRDIVSRLRGKANQPQVMVRLSGNASAQVTVVGEVKGSTRMPLTPKGERLLDALAAAGGPAQPVNKTTLQLSRGGRSYAMPLNAVIQDPKQNVSLRAGDVLTVLFQPLSFMALGASGKSDEINFEAGGITLAQALGRANGLLDNRADATGVFIFRFEDPALWGAHADAATSAEERKVPVVYRANLKDPATFFAAQRFPMQDKDVLYVSNAPTAELQKFLNIVLSGAYPILNIVNMTR</sequence>
<keyword evidence="3" id="KW-0813">Transport</keyword>
<evidence type="ECO:0000256" key="5">
    <source>
        <dbReference type="ARBA" id="ARBA00022597"/>
    </source>
</evidence>